<dbReference type="PROSITE" id="PS00108">
    <property type="entry name" value="PROTEIN_KINASE_ST"/>
    <property type="match status" value="1"/>
</dbReference>
<keyword evidence="5" id="KW-1003">Cell membrane</keyword>
<feature type="transmembrane region" description="Helical" evidence="19">
    <location>
        <begin position="309"/>
        <end position="336"/>
    </location>
</feature>
<feature type="domain" description="Protein kinase" evidence="21">
    <location>
        <begin position="375"/>
        <end position="601"/>
    </location>
</feature>
<keyword evidence="14 19" id="KW-1133">Transmembrane helix</keyword>
<reference evidence="22" key="1">
    <citation type="submission" date="2019-08" db="EMBL/GenBank/DDBJ databases">
        <title>Reference gene set and small RNA set construction with multiple tissues from Davidia involucrata Baill.</title>
        <authorList>
            <person name="Yang H."/>
            <person name="Zhou C."/>
            <person name="Li G."/>
            <person name="Wang J."/>
            <person name="Gao P."/>
            <person name="Wang M."/>
            <person name="Wang R."/>
            <person name="Zhao Y."/>
        </authorList>
    </citation>
    <scope>NUCLEOTIDE SEQUENCE</scope>
    <source>
        <tissue evidence="22">Mixed with DoveR01_LX</tissue>
    </source>
</reference>
<keyword evidence="6" id="KW-0723">Serine/threonine-protein kinase</keyword>
<dbReference type="FunFam" id="1.10.510.10:FF:000240">
    <property type="entry name" value="Lectin-domain containing receptor kinase A4.3"/>
    <property type="match status" value="1"/>
</dbReference>
<comment type="similarity">
    <text evidence="3">In the C-terminal section; belongs to the protein kinase superfamily. Ser/Thr protein kinase family.</text>
</comment>
<dbReference type="EMBL" id="GHES01034577">
    <property type="protein sequence ID" value="MPA65136.1"/>
    <property type="molecule type" value="Transcribed_RNA"/>
</dbReference>
<sequence length="601" mass="66400">MMHSSSIQLFWVLFFFFFFNFTPRSFSVPFLPANNVTLFGDAYFRNNSISLTQELSCLYPPPPPASSSPSSFSGVGRAFYVDPIRFLDSSTNTTASFSCRFSFTIIPSPLCPFGEGFAFLITSNAGSFSVSDGYMGLPEGPELALNSQDSFVAVEFDTTFDPSLGDINGNHIGIDVNTVMSFASVDAVSGDIDLKSGRQMTAWIEYRDSEKMIRVWVGYSQDKPSSPLLVAQIDLSKQFKEFMHVGFSASSGRGSAIYIVDQLRFKVFGFLPSLTPMDTVEEGDCLMCSTSMESGPSNYHHVDRRVSELALGFGGLAAFTLSVFTIIVIVCCYCMLRRKRFEIRRCNEGQICRYQGNKVPKKLSLADIKSATKGFNHNRIIGEGASAVVYEGSLPSCGSVAVKRFSQISSNLRNPFATEFATMAGCLRHKNLIQLQGWCCEGNELVLVYEYMSNGSLDKILHRSFLTWERRLNIVLGVCSALVYLHEECERQIIHRDVKTCNIMIDAEFNAKLGDFGLAEVYEHSSGTREATLPAGTMGYLAPEYVYLGVPTVKTDVYSFGVVALEVASGRKPVDDGGTPVADLVWDLWVLNDPQAWKATP</sequence>
<evidence type="ECO:0000256" key="7">
    <source>
        <dbReference type="ARBA" id="ARBA00022679"/>
    </source>
</evidence>
<dbReference type="InterPro" id="IPR011009">
    <property type="entry name" value="Kinase-like_dom_sf"/>
</dbReference>
<dbReference type="PROSITE" id="PS50011">
    <property type="entry name" value="PROTEIN_KINASE_DOM"/>
    <property type="match status" value="1"/>
</dbReference>
<keyword evidence="16" id="KW-0675">Receptor</keyword>
<keyword evidence="7" id="KW-0808">Transferase</keyword>
<evidence type="ECO:0000256" key="11">
    <source>
        <dbReference type="ARBA" id="ARBA00022741"/>
    </source>
</evidence>
<evidence type="ECO:0000313" key="22">
    <source>
        <dbReference type="EMBL" id="MPA65136.1"/>
    </source>
</evidence>
<dbReference type="Gene3D" id="1.10.510.10">
    <property type="entry name" value="Transferase(Phosphotransferase) domain 1"/>
    <property type="match status" value="1"/>
</dbReference>
<dbReference type="Pfam" id="PF00139">
    <property type="entry name" value="Lectin_legB"/>
    <property type="match status" value="1"/>
</dbReference>
<dbReference type="InterPro" id="IPR017441">
    <property type="entry name" value="Protein_kinase_ATP_BS"/>
</dbReference>
<evidence type="ECO:0000259" key="21">
    <source>
        <dbReference type="PROSITE" id="PS50011"/>
    </source>
</evidence>
<evidence type="ECO:0000256" key="13">
    <source>
        <dbReference type="ARBA" id="ARBA00022840"/>
    </source>
</evidence>
<keyword evidence="17" id="KW-0325">Glycoprotein</keyword>
<evidence type="ECO:0000256" key="10">
    <source>
        <dbReference type="ARBA" id="ARBA00022734"/>
    </source>
</evidence>
<dbReference type="Pfam" id="PF00069">
    <property type="entry name" value="Pkinase"/>
    <property type="match status" value="1"/>
</dbReference>
<dbReference type="GO" id="GO:0002229">
    <property type="term" value="P:defense response to oomycetes"/>
    <property type="evidence" value="ECO:0007669"/>
    <property type="project" value="UniProtKB-ARBA"/>
</dbReference>
<evidence type="ECO:0000256" key="4">
    <source>
        <dbReference type="ARBA" id="ARBA00012513"/>
    </source>
</evidence>
<keyword evidence="15 19" id="KW-0472">Membrane</keyword>
<evidence type="ECO:0000256" key="16">
    <source>
        <dbReference type="ARBA" id="ARBA00023170"/>
    </source>
</evidence>
<evidence type="ECO:0000256" key="20">
    <source>
        <dbReference type="SAM" id="SignalP"/>
    </source>
</evidence>
<organism evidence="22">
    <name type="scientific">Davidia involucrata</name>
    <name type="common">Dove tree</name>
    <dbReference type="NCBI Taxonomy" id="16924"/>
    <lineage>
        <taxon>Eukaryota</taxon>
        <taxon>Viridiplantae</taxon>
        <taxon>Streptophyta</taxon>
        <taxon>Embryophyta</taxon>
        <taxon>Tracheophyta</taxon>
        <taxon>Spermatophyta</taxon>
        <taxon>Magnoliopsida</taxon>
        <taxon>eudicotyledons</taxon>
        <taxon>Gunneridae</taxon>
        <taxon>Pentapetalae</taxon>
        <taxon>asterids</taxon>
        <taxon>Cornales</taxon>
        <taxon>Nyssaceae</taxon>
        <taxon>Davidia</taxon>
    </lineage>
</organism>
<evidence type="ECO:0000256" key="19">
    <source>
        <dbReference type="SAM" id="Phobius"/>
    </source>
</evidence>
<evidence type="ECO:0000256" key="9">
    <source>
        <dbReference type="ARBA" id="ARBA00022729"/>
    </source>
</evidence>
<dbReference type="GO" id="GO:0004674">
    <property type="term" value="F:protein serine/threonine kinase activity"/>
    <property type="evidence" value="ECO:0007669"/>
    <property type="project" value="UniProtKB-KW"/>
</dbReference>
<dbReference type="PROSITE" id="PS00307">
    <property type="entry name" value="LECTIN_LEGUME_BETA"/>
    <property type="match status" value="1"/>
</dbReference>
<evidence type="ECO:0000256" key="8">
    <source>
        <dbReference type="ARBA" id="ARBA00022692"/>
    </source>
</evidence>
<evidence type="ECO:0000256" key="14">
    <source>
        <dbReference type="ARBA" id="ARBA00022989"/>
    </source>
</evidence>
<dbReference type="Gene3D" id="2.60.120.200">
    <property type="match status" value="1"/>
</dbReference>
<dbReference type="InterPro" id="IPR013320">
    <property type="entry name" value="ConA-like_dom_sf"/>
</dbReference>
<keyword evidence="9 20" id="KW-0732">Signal</keyword>
<dbReference type="InterPro" id="IPR000719">
    <property type="entry name" value="Prot_kinase_dom"/>
</dbReference>
<evidence type="ECO:0000256" key="18">
    <source>
        <dbReference type="PROSITE-ProRule" id="PRU10141"/>
    </source>
</evidence>
<evidence type="ECO:0000256" key="6">
    <source>
        <dbReference type="ARBA" id="ARBA00022527"/>
    </source>
</evidence>
<dbReference type="InterPro" id="IPR008271">
    <property type="entry name" value="Ser/Thr_kinase_AS"/>
</dbReference>
<dbReference type="PROSITE" id="PS00107">
    <property type="entry name" value="PROTEIN_KINASE_ATP"/>
    <property type="match status" value="1"/>
</dbReference>
<dbReference type="SUPFAM" id="SSF49899">
    <property type="entry name" value="Concanavalin A-like lectins/glucanases"/>
    <property type="match status" value="1"/>
</dbReference>
<evidence type="ECO:0000256" key="2">
    <source>
        <dbReference type="ARBA" id="ARBA00008536"/>
    </source>
</evidence>
<evidence type="ECO:0000256" key="17">
    <source>
        <dbReference type="ARBA" id="ARBA00023180"/>
    </source>
</evidence>
<dbReference type="SUPFAM" id="SSF56112">
    <property type="entry name" value="Protein kinase-like (PK-like)"/>
    <property type="match status" value="1"/>
</dbReference>
<dbReference type="FunFam" id="3.30.200.20:FF:000810">
    <property type="entry name" value="L-type lectin-domain containing receptor kinase S.6"/>
    <property type="match status" value="1"/>
</dbReference>
<comment type="similarity">
    <text evidence="2">In the N-terminal section; belongs to the leguminous lectin family.</text>
</comment>
<dbReference type="SMART" id="SM00220">
    <property type="entry name" value="S_TKc"/>
    <property type="match status" value="1"/>
</dbReference>
<keyword evidence="11 18" id="KW-0547">Nucleotide-binding</keyword>
<dbReference type="InterPro" id="IPR001220">
    <property type="entry name" value="Legume_lectin_dom"/>
</dbReference>
<dbReference type="EC" id="2.7.11.1" evidence="4"/>
<evidence type="ECO:0000256" key="3">
    <source>
        <dbReference type="ARBA" id="ARBA00010217"/>
    </source>
</evidence>
<dbReference type="GO" id="GO:0005524">
    <property type="term" value="F:ATP binding"/>
    <property type="evidence" value="ECO:0007669"/>
    <property type="project" value="UniProtKB-UniRule"/>
</dbReference>
<dbReference type="GO" id="GO:0030246">
    <property type="term" value="F:carbohydrate binding"/>
    <property type="evidence" value="ECO:0007669"/>
    <property type="project" value="UniProtKB-KW"/>
</dbReference>
<evidence type="ECO:0000256" key="15">
    <source>
        <dbReference type="ARBA" id="ARBA00023136"/>
    </source>
</evidence>
<evidence type="ECO:0000256" key="12">
    <source>
        <dbReference type="ARBA" id="ARBA00022777"/>
    </source>
</evidence>
<name>A0A5B7BAD8_DAVIN</name>
<feature type="binding site" evidence="18">
    <location>
        <position position="403"/>
    </location>
    <ligand>
        <name>ATP</name>
        <dbReference type="ChEBI" id="CHEBI:30616"/>
    </ligand>
</feature>
<comment type="subcellular location">
    <subcellularLocation>
        <location evidence="1">Cell membrane</location>
        <topology evidence="1">Single-pass type I membrane protein</topology>
    </subcellularLocation>
</comment>
<keyword evidence="13 18" id="KW-0067">ATP-binding</keyword>
<dbReference type="CDD" id="cd06899">
    <property type="entry name" value="lectin_legume_LecRK_Arcelin_ConA"/>
    <property type="match status" value="1"/>
</dbReference>
<gene>
    <name evidence="22" type="ORF">Din_034577</name>
</gene>
<dbReference type="InterPro" id="IPR050528">
    <property type="entry name" value="L-type_Lectin-RKs"/>
</dbReference>
<keyword evidence="8 19" id="KW-0812">Transmembrane</keyword>
<accession>A0A5B7BAD8</accession>
<keyword evidence="12" id="KW-0418">Kinase</keyword>
<evidence type="ECO:0000256" key="5">
    <source>
        <dbReference type="ARBA" id="ARBA00022475"/>
    </source>
</evidence>
<dbReference type="AlphaFoldDB" id="A0A5B7BAD8"/>
<evidence type="ECO:0000256" key="1">
    <source>
        <dbReference type="ARBA" id="ARBA00004251"/>
    </source>
</evidence>
<dbReference type="Gene3D" id="3.30.200.20">
    <property type="entry name" value="Phosphorylase Kinase, domain 1"/>
    <property type="match status" value="1"/>
</dbReference>
<protein>
    <recommendedName>
        <fullName evidence="4">non-specific serine/threonine protein kinase</fullName>
        <ecNumber evidence="4">2.7.11.1</ecNumber>
    </recommendedName>
</protein>
<proteinExistence type="inferred from homology"/>
<dbReference type="PANTHER" id="PTHR27007">
    <property type="match status" value="1"/>
</dbReference>
<feature type="signal peptide" evidence="20">
    <location>
        <begin position="1"/>
        <end position="27"/>
    </location>
</feature>
<dbReference type="GO" id="GO:0005886">
    <property type="term" value="C:plasma membrane"/>
    <property type="evidence" value="ECO:0007669"/>
    <property type="project" value="UniProtKB-SubCell"/>
</dbReference>
<dbReference type="InterPro" id="IPR019825">
    <property type="entry name" value="Lectin_legB_Mn/Ca_BS"/>
</dbReference>
<feature type="chain" id="PRO_5023101527" description="non-specific serine/threonine protein kinase" evidence="20">
    <location>
        <begin position="28"/>
        <end position="601"/>
    </location>
</feature>
<keyword evidence="10" id="KW-0430">Lectin</keyword>